<evidence type="ECO:0000313" key="2">
    <source>
        <dbReference type="EMBL" id="ODQ48678.1"/>
    </source>
</evidence>
<dbReference type="Proteomes" id="UP000094455">
    <property type="component" value="Unassembled WGS sequence"/>
</dbReference>
<dbReference type="EMBL" id="KV454001">
    <property type="protein sequence ID" value="ODQ48678.1"/>
    <property type="molecule type" value="Genomic_DNA"/>
</dbReference>
<evidence type="ECO:0000313" key="3">
    <source>
        <dbReference type="Proteomes" id="UP000094455"/>
    </source>
</evidence>
<protein>
    <submittedName>
        <fullName evidence="2">Uncharacterized protein</fullName>
    </submittedName>
</protein>
<feature type="region of interest" description="Disordered" evidence="1">
    <location>
        <begin position="44"/>
        <end position="64"/>
    </location>
</feature>
<organism evidence="2 3">
    <name type="scientific">Pichia membranifaciens NRRL Y-2026</name>
    <dbReference type="NCBI Taxonomy" id="763406"/>
    <lineage>
        <taxon>Eukaryota</taxon>
        <taxon>Fungi</taxon>
        <taxon>Dikarya</taxon>
        <taxon>Ascomycota</taxon>
        <taxon>Saccharomycotina</taxon>
        <taxon>Pichiomycetes</taxon>
        <taxon>Pichiales</taxon>
        <taxon>Pichiaceae</taxon>
        <taxon>Pichia</taxon>
    </lineage>
</organism>
<name>A0A1E3NSM9_9ASCO</name>
<proteinExistence type="predicted"/>
<dbReference type="RefSeq" id="XP_019019791.1">
    <property type="nucleotide sequence ID" value="XM_019165076.1"/>
</dbReference>
<gene>
    <name evidence="2" type="ORF">PICMEDRAFT_9206</name>
</gene>
<dbReference type="GeneID" id="30181763"/>
<dbReference type="AlphaFoldDB" id="A0A1E3NSM9"/>
<keyword evidence="3" id="KW-1185">Reference proteome</keyword>
<accession>A0A1E3NSM9</accession>
<dbReference type="OrthoDB" id="128867at2759"/>
<evidence type="ECO:0000256" key="1">
    <source>
        <dbReference type="SAM" id="MobiDB-lite"/>
    </source>
</evidence>
<reference evidence="2 3" key="1">
    <citation type="journal article" date="2016" name="Proc. Natl. Acad. Sci. U.S.A.">
        <title>Comparative genomics of biotechnologically important yeasts.</title>
        <authorList>
            <person name="Riley R."/>
            <person name="Haridas S."/>
            <person name="Wolfe K.H."/>
            <person name="Lopes M.R."/>
            <person name="Hittinger C.T."/>
            <person name="Goeker M."/>
            <person name="Salamov A.A."/>
            <person name="Wisecaver J.H."/>
            <person name="Long T.M."/>
            <person name="Calvey C.H."/>
            <person name="Aerts A.L."/>
            <person name="Barry K.W."/>
            <person name="Choi C."/>
            <person name="Clum A."/>
            <person name="Coughlan A.Y."/>
            <person name="Deshpande S."/>
            <person name="Douglass A.P."/>
            <person name="Hanson S.J."/>
            <person name="Klenk H.-P."/>
            <person name="LaButti K.M."/>
            <person name="Lapidus A."/>
            <person name="Lindquist E.A."/>
            <person name="Lipzen A.M."/>
            <person name="Meier-Kolthoff J.P."/>
            <person name="Ohm R.A."/>
            <person name="Otillar R.P."/>
            <person name="Pangilinan J.L."/>
            <person name="Peng Y."/>
            <person name="Rokas A."/>
            <person name="Rosa C.A."/>
            <person name="Scheuner C."/>
            <person name="Sibirny A.A."/>
            <person name="Slot J.C."/>
            <person name="Stielow J.B."/>
            <person name="Sun H."/>
            <person name="Kurtzman C.P."/>
            <person name="Blackwell M."/>
            <person name="Grigoriev I.V."/>
            <person name="Jeffries T.W."/>
        </authorList>
    </citation>
    <scope>NUCLEOTIDE SEQUENCE [LARGE SCALE GENOMIC DNA]</scope>
    <source>
        <strain evidence="2 3">NRRL Y-2026</strain>
    </source>
</reference>
<sequence length="426" mass="49045">MSGEGQREIPGFYYDEQRRRYFAVPTSSHVAEFNSQEIHQLDSRIKRKRRKQEKHAIPNNEKLSPGRVKQDEYFAKLECMQAKAQKIGITHKFFQNILSRRSNSITCDRGFQTAQLTHRIYVSVPAHNTISGMRLAFFATKNDFNFYGMLFYLKNNDSQHLLFDSKVKRVLQEDSKPNYEDLKSTVISHLYPVRPSDLPRYAEGCNGFLVFDGHRAPDPSNNLLFVISETSYCLSTGNRSIIRIKGQKDICVNSDVTCIHNLHGTIGYGCRNGEVVVVIPNGKQVKIRLLLPVCGLVLMNINKQLYCVVSNVDSKLTSYIVNTTDYRADEYLSYYDYNWSWRLSNNIKNDPLVEGIFCVESETSDSQNLELLFYSVFCPKPLKMRAASFIIGNTNKSETEWALFNKKLAVFSEKYQCVRIYQAPQI</sequence>